<dbReference type="SUPFAM" id="SSF52200">
    <property type="entry name" value="Toll/Interleukin receptor TIR domain"/>
    <property type="match status" value="1"/>
</dbReference>
<dbReference type="InterPro" id="IPR000157">
    <property type="entry name" value="TIR_dom"/>
</dbReference>
<evidence type="ECO:0000259" key="1">
    <source>
        <dbReference type="Pfam" id="PF13676"/>
    </source>
</evidence>
<dbReference type="InterPro" id="IPR035897">
    <property type="entry name" value="Toll_tir_struct_dom_sf"/>
</dbReference>
<accession>A0A5J4RDX1</accession>
<sequence>MSSIYSSSYLKDLAKSKNLNESQRMFSAKNESHTSFDIFLSHSFLDKDEVEGLYIELTRMGFKVYVDWVIDPYLDRNNVIKTTATLIRNRLKSSKTLLLAISVNASVSKWMPWELGYVDGYTNKCAIIPVSRENLPASSYKGSEYLSLYPFIKKVRDTNNKERLWVIEESNKYVLFDSWLVGSQPINQNVPIF</sequence>
<comment type="caution">
    <text evidence="2">The sequence shown here is derived from an EMBL/GenBank/DDBJ whole genome shotgun (WGS) entry which is preliminary data.</text>
</comment>
<dbReference type="EMBL" id="SNRY01001421">
    <property type="protein sequence ID" value="KAA6331061.1"/>
    <property type="molecule type" value="Genomic_DNA"/>
</dbReference>
<gene>
    <name evidence="2" type="ORF">EZS27_020301</name>
</gene>
<name>A0A5J4RDX1_9ZZZZ</name>
<organism evidence="2">
    <name type="scientific">termite gut metagenome</name>
    <dbReference type="NCBI Taxonomy" id="433724"/>
    <lineage>
        <taxon>unclassified sequences</taxon>
        <taxon>metagenomes</taxon>
        <taxon>organismal metagenomes</taxon>
    </lineage>
</organism>
<dbReference type="Pfam" id="PF13676">
    <property type="entry name" value="TIR_2"/>
    <property type="match status" value="1"/>
</dbReference>
<feature type="domain" description="TIR" evidence="1">
    <location>
        <begin position="38"/>
        <end position="147"/>
    </location>
</feature>
<evidence type="ECO:0000313" key="2">
    <source>
        <dbReference type="EMBL" id="KAA6331061.1"/>
    </source>
</evidence>
<reference evidence="2" key="1">
    <citation type="submission" date="2019-03" db="EMBL/GenBank/DDBJ databases">
        <title>Single cell metagenomics reveals metabolic interactions within the superorganism composed of flagellate Streblomastix strix and complex community of Bacteroidetes bacteria on its surface.</title>
        <authorList>
            <person name="Treitli S.C."/>
            <person name="Kolisko M."/>
            <person name="Husnik F."/>
            <person name="Keeling P."/>
            <person name="Hampl V."/>
        </authorList>
    </citation>
    <scope>NUCLEOTIDE SEQUENCE</scope>
    <source>
        <strain evidence="2">STM</strain>
    </source>
</reference>
<dbReference type="GO" id="GO:0007165">
    <property type="term" value="P:signal transduction"/>
    <property type="evidence" value="ECO:0007669"/>
    <property type="project" value="InterPro"/>
</dbReference>
<protein>
    <recommendedName>
        <fullName evidence="1">TIR domain-containing protein</fullName>
    </recommendedName>
</protein>
<proteinExistence type="predicted"/>
<dbReference type="AlphaFoldDB" id="A0A5J4RDX1"/>
<dbReference type="Gene3D" id="3.40.50.10140">
    <property type="entry name" value="Toll/interleukin-1 receptor homology (TIR) domain"/>
    <property type="match status" value="1"/>
</dbReference>